<organism evidence="4">
    <name type="scientific">marine metagenome</name>
    <dbReference type="NCBI Taxonomy" id="408172"/>
    <lineage>
        <taxon>unclassified sequences</taxon>
        <taxon>metagenomes</taxon>
        <taxon>ecological metagenomes</taxon>
    </lineage>
</organism>
<dbReference type="Gene3D" id="3.20.20.10">
    <property type="entry name" value="Alanine racemase"/>
    <property type="match status" value="1"/>
</dbReference>
<reference evidence="4" key="1">
    <citation type="submission" date="2018-05" db="EMBL/GenBank/DDBJ databases">
        <authorList>
            <person name="Lanie J.A."/>
            <person name="Ng W.-L."/>
            <person name="Kazmierczak K.M."/>
            <person name="Andrzejewski T.M."/>
            <person name="Davidsen T.M."/>
            <person name="Wayne K.J."/>
            <person name="Tettelin H."/>
            <person name="Glass J.I."/>
            <person name="Rusch D."/>
            <person name="Podicherti R."/>
            <person name="Tsui H.-C.T."/>
            <person name="Winkler M.E."/>
        </authorList>
    </citation>
    <scope>NUCLEOTIDE SEQUENCE</scope>
</reference>
<dbReference type="PANTHER" id="PTHR43727:SF2">
    <property type="entry name" value="GROUP IV DECARBOXYLASE"/>
    <property type="match status" value="1"/>
</dbReference>
<name>A0A382GC53_9ZZZZ</name>
<evidence type="ECO:0000259" key="3">
    <source>
        <dbReference type="Pfam" id="PF02784"/>
    </source>
</evidence>
<dbReference type="AlphaFoldDB" id="A0A382GC53"/>
<feature type="domain" description="Orn/DAP/Arg decarboxylase 2 N-terminal" evidence="3">
    <location>
        <begin position="57"/>
        <end position="220"/>
    </location>
</feature>
<dbReference type="SUPFAM" id="SSF51419">
    <property type="entry name" value="PLP-binding barrel"/>
    <property type="match status" value="1"/>
</dbReference>
<feature type="non-terminal residue" evidence="4">
    <location>
        <position position="225"/>
    </location>
</feature>
<dbReference type="GO" id="GO:0008836">
    <property type="term" value="F:diaminopimelate decarboxylase activity"/>
    <property type="evidence" value="ECO:0007669"/>
    <property type="project" value="TreeGrafter"/>
</dbReference>
<evidence type="ECO:0000256" key="1">
    <source>
        <dbReference type="ARBA" id="ARBA00001933"/>
    </source>
</evidence>
<dbReference type="GO" id="GO:0009089">
    <property type="term" value="P:lysine biosynthetic process via diaminopimelate"/>
    <property type="evidence" value="ECO:0007669"/>
    <property type="project" value="TreeGrafter"/>
</dbReference>
<dbReference type="InterPro" id="IPR029066">
    <property type="entry name" value="PLP-binding_barrel"/>
</dbReference>
<dbReference type="InterPro" id="IPR009006">
    <property type="entry name" value="Ala_racemase/Decarboxylase_C"/>
</dbReference>
<keyword evidence="2" id="KW-0663">Pyridoxal phosphate</keyword>
<evidence type="ECO:0000313" key="4">
    <source>
        <dbReference type="EMBL" id="SVB72385.1"/>
    </source>
</evidence>
<dbReference type="Gene3D" id="2.40.37.10">
    <property type="entry name" value="Lyase, Ornithine Decarboxylase, Chain A, domain 1"/>
    <property type="match status" value="1"/>
</dbReference>
<dbReference type="EMBL" id="UINC01054544">
    <property type="protein sequence ID" value="SVB72385.1"/>
    <property type="molecule type" value="Genomic_DNA"/>
</dbReference>
<dbReference type="Pfam" id="PF02784">
    <property type="entry name" value="Orn_Arg_deC_N"/>
    <property type="match status" value="1"/>
</dbReference>
<proteinExistence type="predicted"/>
<comment type="cofactor">
    <cofactor evidence="1">
        <name>pyridoxal 5'-phosphate</name>
        <dbReference type="ChEBI" id="CHEBI:597326"/>
    </cofactor>
</comment>
<protein>
    <recommendedName>
        <fullName evidence="3">Orn/DAP/Arg decarboxylase 2 N-terminal domain-containing protein</fullName>
    </recommendedName>
</protein>
<sequence>MKKENYKAPSIELIQISTIGKHSILNMDTSSVFEEVEDVEKLLIEYGSPLFLLSENKLREKYKLFKEAFTEEGIETIIGYSYKTNYLPALCSILKEEGAWAEVVADMEYKLARSLNVPGSEIIFNGCYKTETELNKAVSEGALINIDSFNELELLDKVAGSLGKKARTGIRVNFIMGNISWTKFGFSHETGESKEILERISKKKNINFEAIHNHSGTFNVDPRMY</sequence>
<dbReference type="PANTHER" id="PTHR43727">
    <property type="entry name" value="DIAMINOPIMELATE DECARBOXYLASE"/>
    <property type="match status" value="1"/>
</dbReference>
<gene>
    <name evidence="4" type="ORF">METZ01_LOCUS225239</name>
</gene>
<evidence type="ECO:0000256" key="2">
    <source>
        <dbReference type="ARBA" id="ARBA00022898"/>
    </source>
</evidence>
<dbReference type="InterPro" id="IPR022644">
    <property type="entry name" value="De-COase2_N"/>
</dbReference>
<accession>A0A382GC53</accession>